<evidence type="ECO:0000256" key="6">
    <source>
        <dbReference type="ARBA" id="ARBA00023136"/>
    </source>
</evidence>
<feature type="domain" description="Ig-like" evidence="9">
    <location>
        <begin position="220"/>
        <end position="305"/>
    </location>
</feature>
<dbReference type="PANTHER" id="PTHR45080:SF32">
    <property type="entry name" value="MAM DOMAIN CONTAINING GLYCOSYLPHOSPHATIDYLINOSITOL ANCHOR 1"/>
    <property type="match status" value="1"/>
</dbReference>
<dbReference type="SUPFAM" id="SSF47986">
    <property type="entry name" value="DEATH domain"/>
    <property type="match status" value="1"/>
</dbReference>
<dbReference type="EMBL" id="GG666480">
    <property type="protein sequence ID" value="EEN65693.1"/>
    <property type="molecule type" value="Genomic_DNA"/>
</dbReference>
<dbReference type="PANTHER" id="PTHR45080">
    <property type="entry name" value="CONTACTIN 5"/>
    <property type="match status" value="1"/>
</dbReference>
<dbReference type="InParanoid" id="C3Y1F3"/>
<dbReference type="GO" id="GO:0022857">
    <property type="term" value="F:transmembrane transporter activity"/>
    <property type="evidence" value="ECO:0007669"/>
    <property type="project" value="InterPro"/>
</dbReference>
<feature type="transmembrane region" description="Helical" evidence="8">
    <location>
        <begin position="52"/>
        <end position="73"/>
    </location>
</feature>
<comment type="similarity">
    <text evidence="2">Belongs to the sodium:solute symporter (SSF) (TC 2.A.21) family.</text>
</comment>
<dbReference type="InterPro" id="IPR036116">
    <property type="entry name" value="FN3_sf"/>
</dbReference>
<dbReference type="Pfam" id="PF07679">
    <property type="entry name" value="I-set"/>
    <property type="match status" value="2"/>
</dbReference>
<evidence type="ECO:0000256" key="1">
    <source>
        <dbReference type="ARBA" id="ARBA00004141"/>
    </source>
</evidence>
<keyword evidence="3 8" id="KW-0812">Transmembrane</keyword>
<protein>
    <recommendedName>
        <fullName evidence="9">Ig-like domain-containing protein</fullName>
    </recommendedName>
</protein>
<sequence length="742" mass="81254">MAVTPQFSVADYAVFAVSLLISAGIGLYYALTGGKQRTTQEFLMADRKMSAVPVAMSLMASFCSAIALLGQPAEAMGKINSYDQLLPLFVMEIMRYLPGMPGLFVACIFRHMANCCLGAKSREDKNKRILHLLPSRSDRDFGVFCAALRTDDQSAYLADLLEGEGVNLNTRIMEEEAVMMNSNVQMQSTMKANGTTVSNGEGMMSGIQIAPFDPAQVIAPKFTVEPKDVVFNPAGTTTTVSFQCTATGDPAPQYLWFKQYVDLDSITRQPPYQTSGGTLTIPTPTAADQGRYWCQAYNEYGRVVSVGANLTFAFPQSPPQLVLFETVQYKKRGDNVLMEFFAYGNPTPTLGWRRVDAIGGNPMEFPPSAKYEQWNRAMTLTNVALPDQGFYEVTATNSQGTDVKTAQLIIEDVPQYIKKLETQNLDLAPGEDINLEVTWQDDGRNPVTPTWYYNGADVVPDGTKYIVDNSSPATSRLTVKNAQPGVDSGSYQSILENQYGLTPSFSEVRVGAPAKVADLKLVEKGDNSPTLSWSEPQTKAELDGYQIQYYPTDNPDNVQYMDLLFCCCCKGWCAGKKKEKALGKGQVLSNLTPMSRVHQEMLRTYRTTIVDNMKVPGKVTARMANEKVINANMVHAIARGAGQRYLIDATAPQGSLMSASSTVVAPGQPVILEVRGEVDQVEWLYNGSVIKGDPGITTNSDGFLHELHIDRMSPERDGTYTCRGETPDGGAVACDIKVQTLI</sequence>
<keyword evidence="5 8" id="KW-1133">Transmembrane helix</keyword>
<dbReference type="InterPro" id="IPR001734">
    <property type="entry name" value="Na/solute_symporter"/>
</dbReference>
<dbReference type="Gene3D" id="1.20.1730.10">
    <property type="entry name" value="Sodium/glucose cotransporter"/>
    <property type="match status" value="1"/>
</dbReference>
<dbReference type="eggNOG" id="KOG4222">
    <property type="taxonomic scope" value="Eukaryota"/>
</dbReference>
<feature type="transmembrane region" description="Helical" evidence="8">
    <location>
        <begin position="12"/>
        <end position="31"/>
    </location>
</feature>
<dbReference type="PROSITE" id="PS50283">
    <property type="entry name" value="NA_SOLUT_SYMP_3"/>
    <property type="match status" value="1"/>
</dbReference>
<dbReference type="PROSITE" id="PS50835">
    <property type="entry name" value="IG_LIKE"/>
    <property type="match status" value="3"/>
</dbReference>
<dbReference type="Pfam" id="PF13927">
    <property type="entry name" value="Ig_3"/>
    <property type="match status" value="1"/>
</dbReference>
<dbReference type="Gene3D" id="1.10.533.10">
    <property type="entry name" value="Death Domain, Fas"/>
    <property type="match status" value="1"/>
</dbReference>
<dbReference type="eggNOG" id="KOG2349">
    <property type="taxonomic scope" value="Eukaryota"/>
</dbReference>
<name>C3Y1F3_BRAFL</name>
<evidence type="ECO:0000256" key="2">
    <source>
        <dbReference type="ARBA" id="ARBA00006434"/>
    </source>
</evidence>
<dbReference type="SUPFAM" id="SSF49265">
    <property type="entry name" value="Fibronectin type III"/>
    <property type="match status" value="1"/>
</dbReference>
<dbReference type="FunFam" id="2.60.40.10:FF:000064">
    <property type="entry name" value="Contactin 1"/>
    <property type="match status" value="1"/>
</dbReference>
<dbReference type="InterPro" id="IPR011029">
    <property type="entry name" value="DEATH-like_dom_sf"/>
</dbReference>
<dbReference type="GO" id="GO:0016020">
    <property type="term" value="C:membrane"/>
    <property type="evidence" value="ECO:0007669"/>
    <property type="project" value="UniProtKB-SubCell"/>
</dbReference>
<accession>C3Y1F3</accession>
<dbReference type="SMART" id="SM00409">
    <property type="entry name" value="IG"/>
    <property type="match status" value="3"/>
</dbReference>
<dbReference type="Gene3D" id="2.60.40.10">
    <property type="entry name" value="Immunoglobulins"/>
    <property type="match status" value="5"/>
</dbReference>
<dbReference type="CDD" id="cd01671">
    <property type="entry name" value="CARD"/>
    <property type="match status" value="1"/>
</dbReference>
<evidence type="ECO:0000256" key="4">
    <source>
        <dbReference type="ARBA" id="ARBA00022737"/>
    </source>
</evidence>
<dbReference type="FunFam" id="2.60.40.10:FF:002286">
    <property type="entry name" value="Cdon"/>
    <property type="match status" value="1"/>
</dbReference>
<dbReference type="InterPro" id="IPR003598">
    <property type="entry name" value="Ig_sub2"/>
</dbReference>
<dbReference type="CDD" id="cd00063">
    <property type="entry name" value="FN3"/>
    <property type="match status" value="1"/>
</dbReference>
<dbReference type="FunFam" id="2.60.40.10:FF:002830">
    <property type="entry name" value="Uncharacterized protein"/>
    <property type="match status" value="1"/>
</dbReference>
<dbReference type="InterPro" id="IPR038377">
    <property type="entry name" value="Na/Glc_symporter_sf"/>
</dbReference>
<dbReference type="InterPro" id="IPR003961">
    <property type="entry name" value="FN3_dom"/>
</dbReference>
<dbReference type="InterPro" id="IPR013098">
    <property type="entry name" value="Ig_I-set"/>
</dbReference>
<dbReference type="InterPro" id="IPR013783">
    <property type="entry name" value="Ig-like_fold"/>
</dbReference>
<dbReference type="CDD" id="cd00096">
    <property type="entry name" value="Ig"/>
    <property type="match status" value="1"/>
</dbReference>
<dbReference type="SMART" id="SM00408">
    <property type="entry name" value="IGc2"/>
    <property type="match status" value="3"/>
</dbReference>
<dbReference type="SUPFAM" id="SSF48726">
    <property type="entry name" value="Immunoglobulin"/>
    <property type="match status" value="4"/>
</dbReference>
<dbReference type="InterPro" id="IPR007110">
    <property type="entry name" value="Ig-like_dom"/>
</dbReference>
<evidence type="ECO:0000256" key="3">
    <source>
        <dbReference type="ARBA" id="ARBA00022692"/>
    </source>
</evidence>
<gene>
    <name evidence="10" type="ORF">BRAFLDRAFT_83696</name>
</gene>
<comment type="subcellular location">
    <subcellularLocation>
        <location evidence="1">Membrane</location>
        <topology evidence="1">Multi-pass membrane protein</topology>
    </subcellularLocation>
</comment>
<reference evidence="10" key="1">
    <citation type="journal article" date="2008" name="Nature">
        <title>The amphioxus genome and the evolution of the chordate karyotype.</title>
        <authorList>
            <consortium name="US DOE Joint Genome Institute (JGI-PGF)"/>
            <person name="Putnam N.H."/>
            <person name="Butts T."/>
            <person name="Ferrier D.E.K."/>
            <person name="Furlong R.F."/>
            <person name="Hellsten U."/>
            <person name="Kawashima T."/>
            <person name="Robinson-Rechavi M."/>
            <person name="Shoguchi E."/>
            <person name="Terry A."/>
            <person name="Yu J.-K."/>
            <person name="Benito-Gutierrez E.L."/>
            <person name="Dubchak I."/>
            <person name="Garcia-Fernandez J."/>
            <person name="Gibson-Brown J.J."/>
            <person name="Grigoriev I.V."/>
            <person name="Horton A.C."/>
            <person name="de Jong P.J."/>
            <person name="Jurka J."/>
            <person name="Kapitonov V.V."/>
            <person name="Kohara Y."/>
            <person name="Kuroki Y."/>
            <person name="Lindquist E."/>
            <person name="Lucas S."/>
            <person name="Osoegawa K."/>
            <person name="Pennacchio L.A."/>
            <person name="Salamov A.A."/>
            <person name="Satou Y."/>
            <person name="Sauka-Spengler T."/>
            <person name="Schmutz J."/>
            <person name="Shin-I T."/>
            <person name="Toyoda A."/>
            <person name="Bronner-Fraser M."/>
            <person name="Fujiyama A."/>
            <person name="Holland L.Z."/>
            <person name="Holland P.W.H."/>
            <person name="Satoh N."/>
            <person name="Rokhsar D.S."/>
        </authorList>
    </citation>
    <scope>NUCLEOTIDE SEQUENCE [LARGE SCALE GENOMIC DNA]</scope>
    <source>
        <strain evidence="10">S238N-H82</strain>
        <tissue evidence="10">Testes</tissue>
    </source>
</reference>
<dbReference type="AlphaFoldDB" id="C3Y1F3"/>
<dbReference type="InterPro" id="IPR050958">
    <property type="entry name" value="Cell_Adh-Cytoskel_Orgn"/>
</dbReference>
<dbReference type="InterPro" id="IPR003599">
    <property type="entry name" value="Ig_sub"/>
</dbReference>
<organism>
    <name type="scientific">Branchiostoma floridae</name>
    <name type="common">Florida lancelet</name>
    <name type="synonym">Amphioxus</name>
    <dbReference type="NCBI Taxonomy" id="7739"/>
    <lineage>
        <taxon>Eukaryota</taxon>
        <taxon>Metazoa</taxon>
        <taxon>Chordata</taxon>
        <taxon>Cephalochordata</taxon>
        <taxon>Leptocardii</taxon>
        <taxon>Amphioxiformes</taxon>
        <taxon>Branchiostomatidae</taxon>
        <taxon>Branchiostoma</taxon>
    </lineage>
</organism>
<keyword evidence="6 8" id="KW-0472">Membrane</keyword>
<evidence type="ECO:0000256" key="7">
    <source>
        <dbReference type="ARBA" id="ARBA00023319"/>
    </source>
</evidence>
<keyword evidence="4" id="KW-0677">Repeat</keyword>
<evidence type="ECO:0000256" key="5">
    <source>
        <dbReference type="ARBA" id="ARBA00022989"/>
    </source>
</evidence>
<keyword evidence="7" id="KW-0393">Immunoglobulin domain</keyword>
<evidence type="ECO:0000313" key="10">
    <source>
        <dbReference type="EMBL" id="EEN65693.1"/>
    </source>
</evidence>
<evidence type="ECO:0000256" key="8">
    <source>
        <dbReference type="SAM" id="Phobius"/>
    </source>
</evidence>
<feature type="domain" description="Ig-like" evidence="9">
    <location>
        <begin position="414"/>
        <end position="511"/>
    </location>
</feature>
<evidence type="ECO:0000259" key="9">
    <source>
        <dbReference type="PROSITE" id="PS50835"/>
    </source>
</evidence>
<feature type="domain" description="Ig-like" evidence="9">
    <location>
        <begin position="652"/>
        <end position="739"/>
    </location>
</feature>
<proteinExistence type="inferred from homology"/>
<dbReference type="InterPro" id="IPR036179">
    <property type="entry name" value="Ig-like_dom_sf"/>
</dbReference>